<reference evidence="2" key="1">
    <citation type="submission" date="2021-02" db="EMBL/GenBank/DDBJ databases">
        <authorList>
            <person name="Dougan E. K."/>
            <person name="Rhodes N."/>
            <person name="Thang M."/>
            <person name="Chan C."/>
        </authorList>
    </citation>
    <scope>NUCLEOTIDE SEQUENCE</scope>
</reference>
<evidence type="ECO:0000256" key="1">
    <source>
        <dbReference type="SAM" id="MobiDB-lite"/>
    </source>
</evidence>
<evidence type="ECO:0000313" key="3">
    <source>
        <dbReference type="Proteomes" id="UP000654075"/>
    </source>
</evidence>
<dbReference type="EMBL" id="CAJNNV010007063">
    <property type="protein sequence ID" value="CAE8594436.1"/>
    <property type="molecule type" value="Genomic_DNA"/>
</dbReference>
<feature type="region of interest" description="Disordered" evidence="1">
    <location>
        <begin position="1"/>
        <end position="24"/>
    </location>
</feature>
<sequence>MTAAAMAEGSGAPQWRTKGAHPPAGTVTEVQNVMVESANRIWPRISSGDLPMMIHCMAFQWHFSTAALLWDTPGVEYNDDIAFVPAGEEAQVPSVHEPSNGQHRDHHHGDTHVPDSAVDDAAQGRFFNVDVTLEGQHGPARHTAVL</sequence>
<proteinExistence type="predicted"/>
<feature type="region of interest" description="Disordered" evidence="1">
    <location>
        <begin position="91"/>
        <end position="117"/>
    </location>
</feature>
<protein>
    <submittedName>
        <fullName evidence="2">Uncharacterized protein</fullName>
    </submittedName>
</protein>
<comment type="caution">
    <text evidence="2">The sequence shown here is derived from an EMBL/GenBank/DDBJ whole genome shotgun (WGS) entry which is preliminary data.</text>
</comment>
<keyword evidence="3" id="KW-1185">Reference proteome</keyword>
<name>A0A813E6A8_POLGL</name>
<accession>A0A813E6A8</accession>
<dbReference type="AlphaFoldDB" id="A0A813E6A8"/>
<organism evidence="2 3">
    <name type="scientific">Polarella glacialis</name>
    <name type="common">Dinoflagellate</name>
    <dbReference type="NCBI Taxonomy" id="89957"/>
    <lineage>
        <taxon>Eukaryota</taxon>
        <taxon>Sar</taxon>
        <taxon>Alveolata</taxon>
        <taxon>Dinophyceae</taxon>
        <taxon>Suessiales</taxon>
        <taxon>Suessiaceae</taxon>
        <taxon>Polarella</taxon>
    </lineage>
</organism>
<gene>
    <name evidence="2" type="ORF">PGLA1383_LOCUS12983</name>
</gene>
<dbReference type="Proteomes" id="UP000654075">
    <property type="component" value="Unassembled WGS sequence"/>
</dbReference>
<evidence type="ECO:0000313" key="2">
    <source>
        <dbReference type="EMBL" id="CAE8594436.1"/>
    </source>
</evidence>